<comment type="caution">
    <text evidence="1">The sequence shown here is derived from an EMBL/GenBank/DDBJ whole genome shotgun (WGS) entry which is preliminary data.</text>
</comment>
<evidence type="ECO:0000313" key="1">
    <source>
        <dbReference type="EMBL" id="KAJ7734156.1"/>
    </source>
</evidence>
<proteinExistence type="predicted"/>
<name>A0AAD7MUZ1_9AGAR</name>
<keyword evidence="2" id="KW-1185">Reference proteome</keyword>
<evidence type="ECO:0000313" key="2">
    <source>
        <dbReference type="Proteomes" id="UP001215280"/>
    </source>
</evidence>
<dbReference type="AlphaFoldDB" id="A0AAD7MUZ1"/>
<protein>
    <submittedName>
        <fullName evidence="1">Uncharacterized protein</fullName>
    </submittedName>
</protein>
<reference evidence="1" key="1">
    <citation type="submission" date="2023-03" db="EMBL/GenBank/DDBJ databases">
        <title>Massive genome expansion in bonnet fungi (Mycena s.s.) driven by repeated elements and novel gene families across ecological guilds.</title>
        <authorList>
            <consortium name="Lawrence Berkeley National Laboratory"/>
            <person name="Harder C.B."/>
            <person name="Miyauchi S."/>
            <person name="Viragh M."/>
            <person name="Kuo A."/>
            <person name="Thoen E."/>
            <person name="Andreopoulos B."/>
            <person name="Lu D."/>
            <person name="Skrede I."/>
            <person name="Drula E."/>
            <person name="Henrissat B."/>
            <person name="Morin E."/>
            <person name="Kohler A."/>
            <person name="Barry K."/>
            <person name="LaButti K."/>
            <person name="Morin E."/>
            <person name="Salamov A."/>
            <person name="Lipzen A."/>
            <person name="Mereny Z."/>
            <person name="Hegedus B."/>
            <person name="Baldrian P."/>
            <person name="Stursova M."/>
            <person name="Weitz H."/>
            <person name="Taylor A."/>
            <person name="Grigoriev I.V."/>
            <person name="Nagy L.G."/>
            <person name="Martin F."/>
            <person name="Kauserud H."/>
        </authorList>
    </citation>
    <scope>NUCLEOTIDE SEQUENCE</scope>
    <source>
        <strain evidence="1">CBHHK188m</strain>
    </source>
</reference>
<sequence>MGLMLIFPSSPLSVSVEIGQWDGTEWVTADLPCIESDVRPVDEAPDMDTRLGWDFKPSNINWLDPDVSSEVAEFPEGIRLTEKNKIYAFHRVTGCPSQFPFSRQRTGFLVNLTGMNPDREVTVDQLIRDQDSHSWGRSTGARSKPDAYVPGSFFGLSGDVKIACRRAAPECGGVTACESLDPAFLKGERRELDPEDSQRLAAATLRTREMQDDTEVGRTLAYCSIIPSRGGAAEGFARTEHSVMVLFVFAS</sequence>
<gene>
    <name evidence="1" type="ORF">DFH07DRAFT_780376</name>
</gene>
<accession>A0AAD7MUZ1</accession>
<dbReference type="Proteomes" id="UP001215280">
    <property type="component" value="Unassembled WGS sequence"/>
</dbReference>
<dbReference type="EMBL" id="JARJLG010000163">
    <property type="protein sequence ID" value="KAJ7734156.1"/>
    <property type="molecule type" value="Genomic_DNA"/>
</dbReference>
<organism evidence="1 2">
    <name type="scientific">Mycena maculata</name>
    <dbReference type="NCBI Taxonomy" id="230809"/>
    <lineage>
        <taxon>Eukaryota</taxon>
        <taxon>Fungi</taxon>
        <taxon>Dikarya</taxon>
        <taxon>Basidiomycota</taxon>
        <taxon>Agaricomycotina</taxon>
        <taxon>Agaricomycetes</taxon>
        <taxon>Agaricomycetidae</taxon>
        <taxon>Agaricales</taxon>
        <taxon>Marasmiineae</taxon>
        <taxon>Mycenaceae</taxon>
        <taxon>Mycena</taxon>
    </lineage>
</organism>